<gene>
    <name evidence="1" type="ORF">ISP25_17380</name>
</gene>
<protein>
    <submittedName>
        <fullName evidence="1">Uncharacterized protein</fullName>
    </submittedName>
</protein>
<reference evidence="1 2" key="1">
    <citation type="submission" date="2020-10" db="EMBL/GenBank/DDBJ databases">
        <title>Phylogeny of dyella-like bacteria.</title>
        <authorList>
            <person name="Fu J."/>
        </authorList>
    </citation>
    <scope>NUCLEOTIDE SEQUENCE [LARGE SCALE GENOMIC DNA]</scope>
    <source>
        <strain evidence="1 2">KACC 19113</strain>
    </source>
</reference>
<name>A0ABW8J959_9GAMM</name>
<organism evidence="1 2">
    <name type="scientific">Rhodanobacter hydrolyticus</name>
    <dbReference type="NCBI Taxonomy" id="2250595"/>
    <lineage>
        <taxon>Bacteria</taxon>
        <taxon>Pseudomonadati</taxon>
        <taxon>Pseudomonadota</taxon>
        <taxon>Gammaproteobacteria</taxon>
        <taxon>Lysobacterales</taxon>
        <taxon>Rhodanobacteraceae</taxon>
        <taxon>Rhodanobacter</taxon>
    </lineage>
</organism>
<dbReference type="Proteomes" id="UP001620339">
    <property type="component" value="Unassembled WGS sequence"/>
</dbReference>
<comment type="caution">
    <text evidence="1">The sequence shown here is derived from an EMBL/GenBank/DDBJ whole genome shotgun (WGS) entry which is preliminary data.</text>
</comment>
<evidence type="ECO:0000313" key="1">
    <source>
        <dbReference type="EMBL" id="MFK2878846.1"/>
    </source>
</evidence>
<sequence>MELKTTENPIETADPATQVLSNLFYGWGYNFYRKENQLRADDLLIRAKVSEMLGQMRAHLAGLERDWRREHLPAPTREHPFPDAAAIATAQALQRAQQGLESLETKVRTAPVPEMDRVTQRHVNERDALERLAAVDGDLVMAVKSVFDAAAGLLDPATAASALSAILAHSGIDALLARRAEVLSVVAVT</sequence>
<dbReference type="EMBL" id="JADIKK010000008">
    <property type="protein sequence ID" value="MFK2878846.1"/>
    <property type="molecule type" value="Genomic_DNA"/>
</dbReference>
<proteinExistence type="predicted"/>
<evidence type="ECO:0000313" key="2">
    <source>
        <dbReference type="Proteomes" id="UP001620339"/>
    </source>
</evidence>
<keyword evidence="2" id="KW-1185">Reference proteome</keyword>
<dbReference type="RefSeq" id="WP_404615720.1">
    <property type="nucleotide sequence ID" value="NZ_JADIKK010000008.1"/>
</dbReference>
<accession>A0ABW8J959</accession>